<feature type="region of interest" description="Disordered" evidence="7">
    <location>
        <begin position="57"/>
        <end position="104"/>
    </location>
</feature>
<feature type="domain" description="AP2/ERF" evidence="8">
    <location>
        <begin position="167"/>
        <end position="225"/>
    </location>
</feature>
<dbReference type="InterPro" id="IPR001471">
    <property type="entry name" value="AP2/ERF_dom"/>
</dbReference>
<dbReference type="EMBL" id="JACTNZ010000013">
    <property type="protein sequence ID" value="KAG5517600.1"/>
    <property type="molecule type" value="Genomic_DNA"/>
</dbReference>
<dbReference type="SMART" id="SM00380">
    <property type="entry name" value="AP2"/>
    <property type="match status" value="2"/>
</dbReference>
<evidence type="ECO:0000256" key="4">
    <source>
        <dbReference type="ARBA" id="ARBA00023125"/>
    </source>
</evidence>
<evidence type="ECO:0000256" key="3">
    <source>
        <dbReference type="ARBA" id="ARBA00023015"/>
    </source>
</evidence>
<dbReference type="InterPro" id="IPR016177">
    <property type="entry name" value="DNA-bd_dom_sf"/>
</dbReference>
<dbReference type="Proteomes" id="UP000823749">
    <property type="component" value="Chromosome 13"/>
</dbReference>
<organism evidence="9 10">
    <name type="scientific">Rhododendron griersonianum</name>
    <dbReference type="NCBI Taxonomy" id="479676"/>
    <lineage>
        <taxon>Eukaryota</taxon>
        <taxon>Viridiplantae</taxon>
        <taxon>Streptophyta</taxon>
        <taxon>Embryophyta</taxon>
        <taxon>Tracheophyta</taxon>
        <taxon>Spermatophyta</taxon>
        <taxon>Magnoliopsida</taxon>
        <taxon>eudicotyledons</taxon>
        <taxon>Gunneridae</taxon>
        <taxon>Pentapetalae</taxon>
        <taxon>asterids</taxon>
        <taxon>Ericales</taxon>
        <taxon>Ericaceae</taxon>
        <taxon>Ericoideae</taxon>
        <taxon>Rhodoreae</taxon>
        <taxon>Rhododendron</taxon>
    </lineage>
</organism>
<keyword evidence="10" id="KW-1185">Reference proteome</keyword>
<keyword evidence="4" id="KW-0238">DNA-binding</keyword>
<evidence type="ECO:0000256" key="2">
    <source>
        <dbReference type="ARBA" id="ARBA00022737"/>
    </source>
</evidence>
<keyword evidence="5" id="KW-0804">Transcription</keyword>
<feature type="domain" description="AP2/ERF" evidence="8">
    <location>
        <begin position="104"/>
        <end position="131"/>
    </location>
</feature>
<dbReference type="GO" id="GO:0003677">
    <property type="term" value="F:DNA binding"/>
    <property type="evidence" value="ECO:0007669"/>
    <property type="project" value="UniProtKB-KW"/>
</dbReference>
<dbReference type="FunFam" id="3.30.730.10:FF:000002">
    <property type="entry name" value="AP2-like ethylene-responsive transcription factor"/>
    <property type="match status" value="1"/>
</dbReference>
<dbReference type="InterPro" id="IPR036955">
    <property type="entry name" value="AP2/ERF_dom_sf"/>
</dbReference>
<dbReference type="AlphaFoldDB" id="A0AAV6HV16"/>
<comment type="caution">
    <text evidence="9">The sequence shown here is derived from an EMBL/GenBank/DDBJ whole genome shotgun (WGS) entry which is preliminary data.</text>
</comment>
<evidence type="ECO:0000256" key="5">
    <source>
        <dbReference type="ARBA" id="ARBA00023163"/>
    </source>
</evidence>
<comment type="subcellular location">
    <subcellularLocation>
        <location evidence="1">Nucleus</location>
    </subcellularLocation>
</comment>
<dbReference type="PANTHER" id="PTHR32467:SF218">
    <property type="entry name" value="AP2-LIKE ETHYLENE-RESPONSIVE TRANSCRIPTION FACTOR PLT2"/>
    <property type="match status" value="1"/>
</dbReference>
<evidence type="ECO:0000256" key="6">
    <source>
        <dbReference type="ARBA" id="ARBA00023242"/>
    </source>
</evidence>
<dbReference type="PROSITE" id="PS51032">
    <property type="entry name" value="AP2_ERF"/>
    <property type="match status" value="2"/>
</dbReference>
<evidence type="ECO:0000256" key="1">
    <source>
        <dbReference type="ARBA" id="ARBA00004123"/>
    </source>
</evidence>
<dbReference type="PANTHER" id="PTHR32467">
    <property type="entry name" value="AP2-LIKE ETHYLENE-RESPONSIVE TRANSCRIPTION FACTOR"/>
    <property type="match status" value="1"/>
</dbReference>
<dbReference type="Pfam" id="PF00847">
    <property type="entry name" value="AP2"/>
    <property type="match status" value="1"/>
</dbReference>
<dbReference type="GO" id="GO:0005634">
    <property type="term" value="C:nucleus"/>
    <property type="evidence" value="ECO:0007669"/>
    <property type="project" value="UniProtKB-SubCell"/>
</dbReference>
<keyword evidence="6" id="KW-0539">Nucleus</keyword>
<reference evidence="9 10" key="1">
    <citation type="submission" date="2020-08" db="EMBL/GenBank/DDBJ databases">
        <title>Plant Genome Project.</title>
        <authorList>
            <person name="Zhang R.-G."/>
        </authorList>
    </citation>
    <scope>NUCLEOTIDE SEQUENCE [LARGE SCALE GENOMIC DNA]</scope>
    <source>
        <strain evidence="9">WSP0</strain>
        <tissue evidence="9">Leaf</tissue>
    </source>
</reference>
<dbReference type="CDD" id="cd00018">
    <property type="entry name" value="AP2"/>
    <property type="match status" value="1"/>
</dbReference>
<evidence type="ECO:0000256" key="7">
    <source>
        <dbReference type="SAM" id="MobiDB-lite"/>
    </source>
</evidence>
<accession>A0AAV6HV16</accession>
<dbReference type="GO" id="GO:0003700">
    <property type="term" value="F:DNA-binding transcription factor activity"/>
    <property type="evidence" value="ECO:0007669"/>
    <property type="project" value="InterPro"/>
</dbReference>
<protein>
    <recommendedName>
        <fullName evidence="8">AP2/ERF domain-containing protein</fullName>
    </recommendedName>
</protein>
<evidence type="ECO:0000259" key="8">
    <source>
        <dbReference type="PROSITE" id="PS51032"/>
    </source>
</evidence>
<gene>
    <name evidence="9" type="ORF">RHGRI_038111</name>
</gene>
<feature type="compositionally biased region" description="Polar residues" evidence="7">
    <location>
        <begin position="59"/>
        <end position="100"/>
    </location>
</feature>
<keyword evidence="3" id="KW-0805">Transcription regulation</keyword>
<proteinExistence type="predicted"/>
<dbReference type="Gene3D" id="3.30.730.10">
    <property type="entry name" value="AP2/ERF domain"/>
    <property type="match status" value="2"/>
</dbReference>
<dbReference type="SUPFAM" id="SSF54171">
    <property type="entry name" value="DNA-binding domain"/>
    <property type="match status" value="2"/>
</dbReference>
<evidence type="ECO:0000313" key="9">
    <source>
        <dbReference type="EMBL" id="KAG5517600.1"/>
    </source>
</evidence>
<evidence type="ECO:0000313" key="10">
    <source>
        <dbReference type="Proteomes" id="UP000823749"/>
    </source>
</evidence>
<name>A0AAV6HV16_9ERIC</name>
<keyword evidence="2" id="KW-0677">Repeat</keyword>
<sequence>MNAHGGGDVPKVADFLGVSCKSDQSQSDLVSYNEIQGNESDHHYLFSSNSLVPLPLQETLGNNSTPPSSYEFQESSSNLQSLTLSMGSGSKGLTSETGVENSGYDKEDKAARAYDLAALKYWGTSTTTNFPISNYEKEVEEMKHMTRQEFVASIRRKSSGFSRGASMYRGVTRHHQHGRWQARIGRVAGNKDLYLGTFSTEEEAAEAYDIAAIKFRGLSAVTNFDMNRYDVKAILESNTLPIGGGAAKRLKEAQAIESSRKREEMMALTTNFQNYPLLLHQQQAYEQPQPLLSLQNHEISPYGNDPAFQQNYIQTQLQLNQSTQFYNGYFQGNPGLFHGLMGVGGSSSSVMENNGSSSGSYGGGYFGNNGLGMGLSSNSGTSVGGSGHEELALVKVDYDMPSSGYGGWAGDSDRGAELGLRRGSSSIIYKL</sequence>